<dbReference type="SFLD" id="SFLDG01082">
    <property type="entry name" value="B12-binding_domain_containing"/>
    <property type="match status" value="1"/>
</dbReference>
<dbReference type="InterPro" id="IPR007197">
    <property type="entry name" value="rSAM"/>
</dbReference>
<dbReference type="PANTHER" id="PTHR43409:SF16">
    <property type="entry name" value="SLR0320 PROTEIN"/>
    <property type="match status" value="1"/>
</dbReference>
<dbReference type="InterPro" id="IPR006638">
    <property type="entry name" value="Elp3/MiaA/NifB-like_rSAM"/>
</dbReference>
<dbReference type="InterPro" id="IPR051198">
    <property type="entry name" value="BchE-like"/>
</dbReference>
<comment type="cofactor">
    <cofactor evidence="1">
        <name>[4Fe-4S] cluster</name>
        <dbReference type="ChEBI" id="CHEBI:49883"/>
    </cofactor>
</comment>
<dbReference type="GO" id="GO:0003824">
    <property type="term" value="F:catalytic activity"/>
    <property type="evidence" value="ECO:0007669"/>
    <property type="project" value="InterPro"/>
</dbReference>
<dbReference type="GO" id="GO:0046872">
    <property type="term" value="F:metal ion binding"/>
    <property type="evidence" value="ECO:0007669"/>
    <property type="project" value="UniProtKB-KW"/>
</dbReference>
<keyword evidence="2" id="KW-0949">S-adenosyl-L-methionine</keyword>
<dbReference type="GO" id="GO:0005829">
    <property type="term" value="C:cytosol"/>
    <property type="evidence" value="ECO:0007669"/>
    <property type="project" value="TreeGrafter"/>
</dbReference>
<keyword evidence="4" id="KW-0408">Iron</keyword>
<organism evidence="7 8">
    <name type="scientific">Sorangium cellulosum</name>
    <name type="common">Polyangium cellulosum</name>
    <dbReference type="NCBI Taxonomy" id="56"/>
    <lineage>
        <taxon>Bacteria</taxon>
        <taxon>Pseudomonadati</taxon>
        <taxon>Myxococcota</taxon>
        <taxon>Polyangia</taxon>
        <taxon>Polyangiales</taxon>
        <taxon>Polyangiaceae</taxon>
        <taxon>Sorangium</taxon>
    </lineage>
</organism>
<dbReference type="InterPro" id="IPR013785">
    <property type="entry name" value="Aldolase_TIM"/>
</dbReference>
<dbReference type="SUPFAM" id="SSF102114">
    <property type="entry name" value="Radical SAM enzymes"/>
    <property type="match status" value="1"/>
</dbReference>
<feature type="domain" description="Radical SAM core" evidence="6">
    <location>
        <begin position="199"/>
        <end position="420"/>
    </location>
</feature>
<dbReference type="Proteomes" id="UP000075635">
    <property type="component" value="Unassembled WGS sequence"/>
</dbReference>
<keyword evidence="5" id="KW-0411">Iron-sulfur</keyword>
<proteinExistence type="predicted"/>
<evidence type="ECO:0000259" key="6">
    <source>
        <dbReference type="PROSITE" id="PS51918"/>
    </source>
</evidence>
<dbReference type="Gene3D" id="3.20.20.70">
    <property type="entry name" value="Aldolase class I"/>
    <property type="match status" value="1"/>
</dbReference>
<comment type="caution">
    <text evidence="7">The sequence shown here is derived from an EMBL/GenBank/DDBJ whole genome shotgun (WGS) entry which is preliminary data.</text>
</comment>
<evidence type="ECO:0000256" key="4">
    <source>
        <dbReference type="ARBA" id="ARBA00023004"/>
    </source>
</evidence>
<evidence type="ECO:0000313" key="8">
    <source>
        <dbReference type="Proteomes" id="UP000075635"/>
    </source>
</evidence>
<dbReference type="PROSITE" id="PS51918">
    <property type="entry name" value="RADICAL_SAM"/>
    <property type="match status" value="1"/>
</dbReference>
<reference evidence="7 8" key="1">
    <citation type="submission" date="2014-02" db="EMBL/GenBank/DDBJ databases">
        <title>The small core and large imbalanced accessory genome model reveals a collaborative survival strategy of Sorangium cellulosum strains in nature.</title>
        <authorList>
            <person name="Han K."/>
            <person name="Peng R."/>
            <person name="Blom J."/>
            <person name="Li Y.-Z."/>
        </authorList>
    </citation>
    <scope>NUCLEOTIDE SEQUENCE [LARGE SCALE GENOMIC DNA]</scope>
    <source>
        <strain evidence="7 8">So0011-07</strain>
    </source>
</reference>
<dbReference type="PANTHER" id="PTHR43409">
    <property type="entry name" value="ANAEROBIC MAGNESIUM-PROTOPORPHYRIN IX MONOMETHYL ESTER CYCLASE-RELATED"/>
    <property type="match status" value="1"/>
</dbReference>
<dbReference type="SMART" id="SM00729">
    <property type="entry name" value="Elp3"/>
    <property type="match status" value="1"/>
</dbReference>
<evidence type="ECO:0000256" key="1">
    <source>
        <dbReference type="ARBA" id="ARBA00001966"/>
    </source>
</evidence>
<evidence type="ECO:0000256" key="5">
    <source>
        <dbReference type="ARBA" id="ARBA00023014"/>
    </source>
</evidence>
<evidence type="ECO:0000256" key="3">
    <source>
        <dbReference type="ARBA" id="ARBA00022723"/>
    </source>
</evidence>
<sequence>MRVLFVLPKRFHFDKNLLAKYTVWGETFDYVRRRCDVEAGLLDCDLGWVTQRHLIEQLVTRHHDVVVIWSASVADVPASLEVCQLVKELSPETKVMVYGDGPIYAAKLFRHAGFDAIFSGGDPELAISSYLRHVSNPSSRGGAGRRVANVELLVDGQYVAPGPPEITPPDQWGFPPIDALPIDEYQAYYRNKYSHEKRLYPADVLSVTVSRGCTYRCHYCPTPLREGRNDRRRPVDQLVVWLEGVAGRFSQVHLSSPIFTGDPLWVHEFCRALLDRGIQLQWRTTVRVDQLDEPLVKLMAEAGCKTLLFGVETLYSERPEAAEKADVGQLAAASALLRRYGVRGKAFVMLGMPGQLRADILHTIATLRSMDLVVRPSGYTPLHHLHKMTVEELLQADLEQYDKKSFYNPAMGLSKREFFQLLLRNDPEER</sequence>
<dbReference type="CDD" id="cd01335">
    <property type="entry name" value="Radical_SAM"/>
    <property type="match status" value="1"/>
</dbReference>
<gene>
    <name evidence="7" type="ORF">BE17_19970</name>
</gene>
<dbReference type="EMBL" id="JEMB01000817">
    <property type="protein sequence ID" value="KYF93447.1"/>
    <property type="molecule type" value="Genomic_DNA"/>
</dbReference>
<protein>
    <recommendedName>
        <fullName evidence="6">Radical SAM core domain-containing protein</fullName>
    </recommendedName>
</protein>
<name>A0A150SMF7_SORCE</name>
<dbReference type="Pfam" id="PF04055">
    <property type="entry name" value="Radical_SAM"/>
    <property type="match status" value="1"/>
</dbReference>
<keyword evidence="3" id="KW-0479">Metal-binding</keyword>
<dbReference type="AlphaFoldDB" id="A0A150SMF7"/>
<evidence type="ECO:0000313" key="7">
    <source>
        <dbReference type="EMBL" id="KYF93447.1"/>
    </source>
</evidence>
<dbReference type="InterPro" id="IPR058240">
    <property type="entry name" value="rSAM_sf"/>
</dbReference>
<dbReference type="SFLD" id="SFLDS00029">
    <property type="entry name" value="Radical_SAM"/>
    <property type="match status" value="1"/>
</dbReference>
<dbReference type="GO" id="GO:0051536">
    <property type="term" value="F:iron-sulfur cluster binding"/>
    <property type="evidence" value="ECO:0007669"/>
    <property type="project" value="UniProtKB-KW"/>
</dbReference>
<evidence type="ECO:0000256" key="2">
    <source>
        <dbReference type="ARBA" id="ARBA00022691"/>
    </source>
</evidence>
<accession>A0A150SMF7</accession>